<proteinExistence type="predicted"/>
<name>A0A9P7VL77_9AGAR</name>
<dbReference type="EMBL" id="MU250555">
    <property type="protein sequence ID" value="KAG7441959.1"/>
    <property type="molecule type" value="Genomic_DNA"/>
</dbReference>
<reference evidence="1" key="1">
    <citation type="submission" date="2020-11" db="EMBL/GenBank/DDBJ databases">
        <title>Adaptations for nitrogen fixation in a non-lichenized fungal sporocarp promotes dispersal by wood-feeding termites.</title>
        <authorList>
            <consortium name="DOE Joint Genome Institute"/>
            <person name="Koch R.A."/>
            <person name="Yoon G."/>
            <person name="Arayal U."/>
            <person name="Lail K."/>
            <person name="Amirebrahimi M."/>
            <person name="Labutti K."/>
            <person name="Lipzen A."/>
            <person name="Riley R."/>
            <person name="Barry K."/>
            <person name="Henrissat B."/>
            <person name="Grigoriev I.V."/>
            <person name="Herr J.R."/>
            <person name="Aime M.C."/>
        </authorList>
    </citation>
    <scope>NUCLEOTIDE SEQUENCE</scope>
    <source>
        <strain evidence="1">MCA 3950</strain>
    </source>
</reference>
<evidence type="ECO:0000313" key="1">
    <source>
        <dbReference type="EMBL" id="KAG7441959.1"/>
    </source>
</evidence>
<comment type="caution">
    <text evidence="1">The sequence shown here is derived from an EMBL/GenBank/DDBJ whole genome shotgun (WGS) entry which is preliminary data.</text>
</comment>
<sequence>MQNGSSECDRALMKAWYKYDVVSAKTSHLAAGMVVKEIPRFRDHVLGPPGKDLLEGSLLHAASWSVLCRGSRRCMRNIQYQVHRNVEFFEQEVRLRSEPIVDFSLGDESGERERLVLNAPVLVVMAEGKRNLQPSPAISWARVDIVKMVHPFGDKAKKGNDNDDKGITTRAG</sequence>
<accession>A0A9P7VL77</accession>
<organism evidence="1 2">
    <name type="scientific">Guyanagaster necrorhizus</name>
    <dbReference type="NCBI Taxonomy" id="856835"/>
    <lineage>
        <taxon>Eukaryota</taxon>
        <taxon>Fungi</taxon>
        <taxon>Dikarya</taxon>
        <taxon>Basidiomycota</taxon>
        <taxon>Agaricomycotina</taxon>
        <taxon>Agaricomycetes</taxon>
        <taxon>Agaricomycetidae</taxon>
        <taxon>Agaricales</taxon>
        <taxon>Marasmiineae</taxon>
        <taxon>Physalacriaceae</taxon>
        <taxon>Guyanagaster</taxon>
    </lineage>
</organism>
<dbReference type="AlphaFoldDB" id="A0A9P7VL77"/>
<dbReference type="RefSeq" id="XP_043035459.1">
    <property type="nucleotide sequence ID" value="XM_043179516.1"/>
</dbReference>
<keyword evidence="2" id="KW-1185">Reference proteome</keyword>
<gene>
    <name evidence="1" type="ORF">BT62DRAFT_1079702</name>
</gene>
<dbReference type="GeneID" id="66101810"/>
<protein>
    <submittedName>
        <fullName evidence="1">Uncharacterized protein</fullName>
    </submittedName>
</protein>
<dbReference type="Proteomes" id="UP000812287">
    <property type="component" value="Unassembled WGS sequence"/>
</dbReference>
<evidence type="ECO:0000313" key="2">
    <source>
        <dbReference type="Proteomes" id="UP000812287"/>
    </source>
</evidence>